<keyword evidence="3" id="KW-1185">Reference proteome</keyword>
<accession>I4B642</accession>
<organism evidence="2 3">
    <name type="scientific">Turneriella parva (strain ATCC BAA-1111 / DSM 21527 / NCTC 11395 / H)</name>
    <name type="common">Leptospira parva</name>
    <dbReference type="NCBI Taxonomy" id="869212"/>
    <lineage>
        <taxon>Bacteria</taxon>
        <taxon>Pseudomonadati</taxon>
        <taxon>Spirochaetota</taxon>
        <taxon>Spirochaetia</taxon>
        <taxon>Leptospirales</taxon>
        <taxon>Leptospiraceae</taxon>
        <taxon>Turneriella</taxon>
    </lineage>
</organism>
<keyword evidence="1" id="KW-0812">Transmembrane</keyword>
<reference evidence="2 3" key="1">
    <citation type="submission" date="2012-06" db="EMBL/GenBank/DDBJ databases">
        <title>The complete chromosome of genome of Turneriella parva DSM 21527.</title>
        <authorList>
            <consortium name="US DOE Joint Genome Institute (JGI-PGF)"/>
            <person name="Lucas S."/>
            <person name="Han J."/>
            <person name="Lapidus A."/>
            <person name="Bruce D."/>
            <person name="Goodwin L."/>
            <person name="Pitluck S."/>
            <person name="Peters L."/>
            <person name="Kyrpides N."/>
            <person name="Mavromatis K."/>
            <person name="Ivanova N."/>
            <person name="Mikhailova N."/>
            <person name="Chertkov O."/>
            <person name="Detter J.C."/>
            <person name="Tapia R."/>
            <person name="Han C."/>
            <person name="Land M."/>
            <person name="Hauser L."/>
            <person name="Markowitz V."/>
            <person name="Cheng J.-F."/>
            <person name="Hugenholtz P."/>
            <person name="Woyke T."/>
            <person name="Wu D."/>
            <person name="Gronow S."/>
            <person name="Wellnitz S."/>
            <person name="Brambilla E."/>
            <person name="Klenk H.-P."/>
            <person name="Eisen J.A."/>
        </authorList>
    </citation>
    <scope>NUCLEOTIDE SEQUENCE [LARGE SCALE GENOMIC DNA]</scope>
    <source>
        <strain evidence="3">ATCC BAA-1111 / DSM 21527 / NCTC 11395 / H</strain>
    </source>
</reference>
<feature type="transmembrane region" description="Helical" evidence="1">
    <location>
        <begin position="7"/>
        <end position="26"/>
    </location>
</feature>
<proteinExistence type="predicted"/>
<dbReference type="RefSeq" id="WP_014803255.1">
    <property type="nucleotide sequence ID" value="NC_018020.1"/>
</dbReference>
<evidence type="ECO:0000313" key="2">
    <source>
        <dbReference type="EMBL" id="AFM12749.1"/>
    </source>
</evidence>
<dbReference type="Proteomes" id="UP000006048">
    <property type="component" value="Chromosome"/>
</dbReference>
<evidence type="ECO:0000256" key="1">
    <source>
        <dbReference type="SAM" id="Phobius"/>
    </source>
</evidence>
<keyword evidence="1" id="KW-1133">Transmembrane helix</keyword>
<keyword evidence="1" id="KW-0472">Membrane</keyword>
<protein>
    <recommendedName>
        <fullName evidence="4">DUF3365 domain-containing protein</fullName>
    </recommendedName>
</protein>
<dbReference type="KEGG" id="tpx:Turpa_2103"/>
<evidence type="ECO:0000313" key="3">
    <source>
        <dbReference type="Proteomes" id="UP000006048"/>
    </source>
</evidence>
<dbReference type="HOGENOM" id="CLU_1089657_0_0_12"/>
<sequence>MKISTRLWIAVTAVLTLASLFIKFYFLPAAERFTRLSVEEQIHRDMVAFEKIIGVVVTAANGDQDYVRRALYAISADKTIPIELRRSDFLNSQFGVRKDRVPQNDFERRVLQSAQAAFRQTDQFIEYAYPLKAQPICQTCHVGADNKAIALGQPVGLAIRRLPLSALSESRISYFTLDLFWENFGLLVVCMLGLLVPVWWWVLRPLSRFSAESEGIIHRRDMADDSDKTVLLPESEKMPEEWRSIRRIIDDARDR</sequence>
<name>I4B642_TURPD</name>
<gene>
    <name evidence="2" type="ordered locus">Turpa_2103</name>
</gene>
<dbReference type="AlphaFoldDB" id="I4B642"/>
<evidence type="ECO:0008006" key="4">
    <source>
        <dbReference type="Google" id="ProtNLM"/>
    </source>
</evidence>
<dbReference type="STRING" id="869212.Turpa_2103"/>
<dbReference type="EMBL" id="CP002959">
    <property type="protein sequence ID" value="AFM12749.1"/>
    <property type="molecule type" value="Genomic_DNA"/>
</dbReference>
<feature type="transmembrane region" description="Helical" evidence="1">
    <location>
        <begin position="184"/>
        <end position="203"/>
    </location>
</feature>